<keyword evidence="3" id="KW-1185">Reference proteome</keyword>
<feature type="domain" description="ATPase BadF/BadG/BcrA/BcrD type" evidence="1">
    <location>
        <begin position="8"/>
        <end position="225"/>
    </location>
</feature>
<dbReference type="PANTHER" id="PTHR43190:SF3">
    <property type="entry name" value="N-ACETYL-D-GLUCOSAMINE KINASE"/>
    <property type="match status" value="1"/>
</dbReference>
<evidence type="ECO:0000313" key="2">
    <source>
        <dbReference type="EMBL" id="GAD67649.1"/>
    </source>
</evidence>
<dbReference type="PANTHER" id="PTHR43190">
    <property type="entry name" value="N-ACETYL-D-GLUCOSAMINE KINASE"/>
    <property type="match status" value="1"/>
</dbReference>
<dbReference type="Gene3D" id="3.30.420.40">
    <property type="match status" value="2"/>
</dbReference>
<protein>
    <recommendedName>
        <fullName evidence="1">ATPase BadF/BadG/BcrA/BcrD type domain-containing protein</fullName>
    </recommendedName>
</protein>
<dbReference type="InterPro" id="IPR052519">
    <property type="entry name" value="Euk-type_GlcNAc_Kinase"/>
</dbReference>
<dbReference type="EMBL" id="BATJ01000009">
    <property type="protein sequence ID" value="GAD67649.1"/>
    <property type="molecule type" value="Genomic_DNA"/>
</dbReference>
<dbReference type="eggNOG" id="COG2971">
    <property type="taxonomic scope" value="Bacteria"/>
</dbReference>
<dbReference type="InterPro" id="IPR002731">
    <property type="entry name" value="ATPase_BadF"/>
</dbReference>
<dbReference type="Proteomes" id="UP000016570">
    <property type="component" value="Unassembled WGS sequence"/>
</dbReference>
<gene>
    <name evidence="2" type="ORF">VPR01S_09_00230</name>
</gene>
<dbReference type="STRING" id="1219065.VPR01S_09_00230"/>
<dbReference type="CDD" id="cd24082">
    <property type="entry name" value="ASKHA_NBD_GspK-like"/>
    <property type="match status" value="1"/>
</dbReference>
<organism evidence="2 3">
    <name type="scientific">Vibrio proteolyticus NBRC 13287</name>
    <dbReference type="NCBI Taxonomy" id="1219065"/>
    <lineage>
        <taxon>Bacteria</taxon>
        <taxon>Pseudomonadati</taxon>
        <taxon>Pseudomonadota</taxon>
        <taxon>Gammaproteobacteria</taxon>
        <taxon>Vibrionales</taxon>
        <taxon>Vibrionaceae</taxon>
        <taxon>Vibrio</taxon>
    </lineage>
</organism>
<dbReference type="InterPro" id="IPR043129">
    <property type="entry name" value="ATPase_NBD"/>
</dbReference>
<proteinExistence type="predicted"/>
<dbReference type="Pfam" id="PF01869">
    <property type="entry name" value="BcrAD_BadFG"/>
    <property type="match status" value="1"/>
</dbReference>
<accession>U3BD07</accession>
<dbReference type="RefSeq" id="WP_021705620.1">
    <property type="nucleotide sequence ID" value="NZ_BATJ01000009.1"/>
</dbReference>
<comment type="caution">
    <text evidence="2">The sequence shown here is derived from an EMBL/GenBank/DDBJ whole genome shotgun (WGS) entry which is preliminary data.</text>
</comment>
<evidence type="ECO:0000313" key="3">
    <source>
        <dbReference type="Proteomes" id="UP000016570"/>
    </source>
</evidence>
<dbReference type="AlphaFoldDB" id="U3BD07"/>
<dbReference type="SUPFAM" id="SSF53067">
    <property type="entry name" value="Actin-like ATPase domain"/>
    <property type="match status" value="2"/>
</dbReference>
<evidence type="ECO:0000259" key="1">
    <source>
        <dbReference type="Pfam" id="PF01869"/>
    </source>
</evidence>
<reference evidence="2 3" key="1">
    <citation type="submission" date="2013-09" db="EMBL/GenBank/DDBJ databases">
        <title>Whole genome shotgun sequence of Vibrio proteolyticus NBRC 13287.</title>
        <authorList>
            <person name="Isaki S."/>
            <person name="Hosoyama A."/>
            <person name="Numata M."/>
            <person name="Hashimoto M."/>
            <person name="Hosoyama Y."/>
            <person name="Tsuchikane K."/>
            <person name="Noguchi M."/>
            <person name="Hirakata S."/>
            <person name="Ichikawa N."/>
            <person name="Ohji S."/>
            <person name="Yamazoe A."/>
            <person name="Fujita N."/>
        </authorList>
    </citation>
    <scope>NUCLEOTIDE SEQUENCE [LARGE SCALE GENOMIC DNA]</scope>
    <source>
        <strain evidence="2 3">NBRC 13287</strain>
    </source>
</reference>
<name>U3BD07_VIBPR</name>
<sequence>MICHLLAVDGGGSKTALRLSALTESGPIPISEHTLGPSSLTQQGEHAYALLSEAITQQLTSHQLNPAQCAVAIGVAGSGNPHLKAGLEQALSFCPHLKITSDAHISLLGANRGEPVNCLAIGTGSVATRLEANGDITLLGGWGFPIGDQGGGAWLGMQAVRALIRSYENNESNPLTLTLATSLGSQRAAILTWLKQADACAYAALAPLVLSHAQQGCSVSCDILQRGGQHNEQLVKDCCKNNDLAIVFLGSLGQYYQSRLSLPWQARCIIAQGDALDGATRLAHQLAGEHHDS</sequence>